<keyword evidence="2" id="KW-1185">Reference proteome</keyword>
<comment type="caution">
    <text evidence="1">The sequence shown here is derived from an EMBL/GenBank/DDBJ whole genome shotgun (WGS) entry which is preliminary data.</text>
</comment>
<dbReference type="Proteomes" id="UP000073492">
    <property type="component" value="Unassembled WGS sequence"/>
</dbReference>
<dbReference type="EMBL" id="LFZO01000799">
    <property type="protein sequence ID" value="KXS97141.1"/>
    <property type="molecule type" value="Genomic_DNA"/>
</dbReference>
<protein>
    <submittedName>
        <fullName evidence="1">Uncharacterized protein</fullName>
    </submittedName>
</protein>
<proteinExistence type="predicted"/>
<dbReference type="AlphaFoldDB" id="A0A139H404"/>
<evidence type="ECO:0000313" key="1">
    <source>
        <dbReference type="EMBL" id="KXS97141.1"/>
    </source>
</evidence>
<organism evidence="1 2">
    <name type="scientific">Pseudocercospora musae</name>
    <dbReference type="NCBI Taxonomy" id="113226"/>
    <lineage>
        <taxon>Eukaryota</taxon>
        <taxon>Fungi</taxon>
        <taxon>Dikarya</taxon>
        <taxon>Ascomycota</taxon>
        <taxon>Pezizomycotina</taxon>
        <taxon>Dothideomycetes</taxon>
        <taxon>Dothideomycetidae</taxon>
        <taxon>Mycosphaerellales</taxon>
        <taxon>Mycosphaerellaceae</taxon>
        <taxon>Pseudocercospora</taxon>
    </lineage>
</organism>
<evidence type="ECO:0000313" key="2">
    <source>
        <dbReference type="Proteomes" id="UP000073492"/>
    </source>
</evidence>
<reference evidence="1 2" key="1">
    <citation type="submission" date="2015-07" db="EMBL/GenBank/DDBJ databases">
        <title>Comparative genomics of the Sigatoka disease complex on banana suggests a link between parallel evolutionary changes in Pseudocercospora fijiensis and Pseudocercospora eumusae and increased virulence on the banana host.</title>
        <authorList>
            <person name="Chang T.-C."/>
            <person name="Salvucci A."/>
            <person name="Crous P.W."/>
            <person name="Stergiopoulos I."/>
        </authorList>
    </citation>
    <scope>NUCLEOTIDE SEQUENCE [LARGE SCALE GENOMIC DNA]</scope>
    <source>
        <strain evidence="1 2">CBS 116634</strain>
    </source>
</reference>
<sequence length="67" mass="7750">MERTAGKQKCKYVKAGECMVSTSTTEFGRFWTAFPAAEFGRFWTAFPAAEFGRFWTAFPYDRIWGAF</sequence>
<name>A0A139H404_9PEZI</name>
<accession>A0A139H404</accession>
<gene>
    <name evidence="1" type="ORF">AC579_5376</name>
</gene>